<evidence type="ECO:0000313" key="1">
    <source>
        <dbReference type="EMBL" id="SMO60477.1"/>
    </source>
</evidence>
<evidence type="ECO:0000313" key="2">
    <source>
        <dbReference type="Proteomes" id="UP000319267"/>
    </source>
</evidence>
<reference evidence="1 2" key="1">
    <citation type="submission" date="2017-05" db="EMBL/GenBank/DDBJ databases">
        <authorList>
            <person name="Varghese N."/>
            <person name="Submissions S."/>
        </authorList>
    </citation>
    <scope>NUCLEOTIDE SEQUENCE [LARGE SCALE GENOMIC DNA]</scope>
    <source>
        <strain evidence="1 2">DSM 29982</strain>
    </source>
</reference>
<protein>
    <submittedName>
        <fullName evidence="1">Uncharacterized protein</fullName>
    </submittedName>
</protein>
<keyword evidence="2" id="KW-1185">Reference proteome</keyword>
<organism evidence="1 2">
    <name type="scientific">Flavobacterium nitrogenifigens</name>
    <dbReference type="NCBI Taxonomy" id="1617283"/>
    <lineage>
        <taxon>Bacteria</taxon>
        <taxon>Pseudomonadati</taxon>
        <taxon>Bacteroidota</taxon>
        <taxon>Flavobacteriia</taxon>
        <taxon>Flavobacteriales</taxon>
        <taxon>Flavobacteriaceae</taxon>
        <taxon>Flavobacterium</taxon>
    </lineage>
</organism>
<accession>A0A521CM02</accession>
<dbReference type="Proteomes" id="UP000319267">
    <property type="component" value="Unassembled WGS sequence"/>
</dbReference>
<dbReference type="OrthoDB" id="1244848at2"/>
<dbReference type="AlphaFoldDB" id="A0A521CM02"/>
<dbReference type="PROSITE" id="PS51257">
    <property type="entry name" value="PROKAR_LIPOPROTEIN"/>
    <property type="match status" value="1"/>
</dbReference>
<dbReference type="EMBL" id="FXTQ01000002">
    <property type="protein sequence ID" value="SMO60477.1"/>
    <property type="molecule type" value="Genomic_DNA"/>
</dbReference>
<name>A0A521CM02_9FLAO</name>
<proteinExistence type="predicted"/>
<dbReference type="RefSeq" id="WP_111378893.1">
    <property type="nucleotide sequence ID" value="NZ_CP043612.1"/>
</dbReference>
<sequence length="264" mass="31174">MNKIKISIFLICLNILFSCKHKEQFQTKTAIVKKDSLFLIKDTAVFGESTEGTEVKLFKQLNNNDSIIKVETFGEMGNVNYIFTFNKKLLNVVHITNHYQEPIYINSTPKILRKEKESLKESNKDRFTDLFYEYKSFFIKTESKKNKVLLSSKWCGEYSFTMNEDSDDWRDMRDISITINKDSVTYLAKGFQLYEFYRIYAIEKNDSLKLTFEKDLNNANSWALKKTKNFGVITFDSKNYNWVSPYIDINFNDGKKNTYILKKE</sequence>
<gene>
    <name evidence="1" type="ORF">SAMN06265220_102473</name>
</gene>